<dbReference type="InterPro" id="IPR049059">
    <property type="entry name" value="NAD_Glu_DH_HM1"/>
</dbReference>
<gene>
    <name evidence="7" type="ORF">GCM10023353_27770</name>
</gene>
<feature type="domain" description="NAD-glutamate dehydrogenase ACT3" evidence="6">
    <location>
        <begin position="615"/>
        <end position="676"/>
    </location>
</feature>
<protein>
    <submittedName>
        <fullName evidence="7">NAD-glutamate dehydrogenase</fullName>
    </submittedName>
</protein>
<dbReference type="SUPFAM" id="SSF53223">
    <property type="entry name" value="Aminoacid dehydrogenase-like, N-terminal domain"/>
    <property type="match status" value="1"/>
</dbReference>
<dbReference type="PANTHER" id="PTHR43403:SF1">
    <property type="entry name" value="NAD-SPECIFIC GLUTAMATE DEHYDROGENASE"/>
    <property type="match status" value="1"/>
</dbReference>
<dbReference type="SUPFAM" id="SSF51735">
    <property type="entry name" value="NAD(P)-binding Rossmann-fold domains"/>
    <property type="match status" value="1"/>
</dbReference>
<dbReference type="EMBL" id="BAABKQ010000001">
    <property type="protein sequence ID" value="GAA4818872.1"/>
    <property type="molecule type" value="Genomic_DNA"/>
</dbReference>
<feature type="domain" description="NAD-glutamate dehydrogenase ACT2" evidence="5">
    <location>
        <begin position="458"/>
        <end position="557"/>
    </location>
</feature>
<evidence type="ECO:0000256" key="1">
    <source>
        <dbReference type="SAM" id="MobiDB-lite"/>
    </source>
</evidence>
<name>A0ABP9CUI7_9ACTN</name>
<dbReference type="InterPro" id="IPR049058">
    <property type="entry name" value="NAD_Glu_DH_HM2"/>
</dbReference>
<dbReference type="Pfam" id="PF21075">
    <property type="entry name" value="GDH_ACT1"/>
    <property type="match status" value="1"/>
</dbReference>
<evidence type="ECO:0000313" key="7">
    <source>
        <dbReference type="EMBL" id="GAA4818872.1"/>
    </source>
</evidence>
<dbReference type="InterPro" id="IPR046346">
    <property type="entry name" value="Aminoacid_DH-like_N_sf"/>
</dbReference>
<feature type="compositionally biased region" description="Gly residues" evidence="1">
    <location>
        <begin position="796"/>
        <end position="806"/>
    </location>
</feature>
<feature type="region of interest" description="Disordered" evidence="1">
    <location>
        <begin position="162"/>
        <end position="182"/>
    </location>
</feature>
<dbReference type="Pfam" id="PF21078">
    <property type="entry name" value="GDH_HM3"/>
    <property type="match status" value="1"/>
</dbReference>
<dbReference type="Pfam" id="PF05088">
    <property type="entry name" value="Bac_GDH_CD"/>
    <property type="match status" value="1"/>
</dbReference>
<dbReference type="PANTHER" id="PTHR43403">
    <property type="entry name" value="NAD-SPECIFIC GLUTAMATE DEHYDROGENASE"/>
    <property type="match status" value="1"/>
</dbReference>
<evidence type="ECO:0000259" key="2">
    <source>
        <dbReference type="Pfam" id="PF05088"/>
    </source>
</evidence>
<dbReference type="InterPro" id="IPR028971">
    <property type="entry name" value="NAD-GDH_cat"/>
</dbReference>
<reference evidence="8" key="1">
    <citation type="journal article" date="2019" name="Int. J. Syst. Evol. Microbiol.">
        <title>The Global Catalogue of Microorganisms (GCM) 10K type strain sequencing project: providing services to taxonomists for standard genome sequencing and annotation.</title>
        <authorList>
            <consortium name="The Broad Institute Genomics Platform"/>
            <consortium name="The Broad Institute Genome Sequencing Center for Infectious Disease"/>
            <person name="Wu L."/>
            <person name="Ma J."/>
        </authorList>
    </citation>
    <scope>NUCLEOTIDE SEQUENCE [LARGE SCALE GENOMIC DNA]</scope>
    <source>
        <strain evidence="8">JCM 18542</strain>
    </source>
</reference>
<accession>A0ABP9CUI7</accession>
<feature type="region of interest" description="Disordered" evidence="1">
    <location>
        <begin position="774"/>
        <end position="820"/>
    </location>
</feature>
<dbReference type="Proteomes" id="UP001500839">
    <property type="component" value="Unassembled WGS sequence"/>
</dbReference>
<dbReference type="InterPro" id="IPR049062">
    <property type="entry name" value="NAD_Glu_DH_ACT2"/>
</dbReference>
<comment type="caution">
    <text evidence="7">The sequence shown here is derived from an EMBL/GenBank/DDBJ whole genome shotgun (WGS) entry which is preliminary data.</text>
</comment>
<dbReference type="Pfam" id="PF21073">
    <property type="entry name" value="GDH_HM1"/>
    <property type="match status" value="1"/>
</dbReference>
<evidence type="ECO:0000313" key="8">
    <source>
        <dbReference type="Proteomes" id="UP001500839"/>
    </source>
</evidence>
<dbReference type="InterPro" id="IPR049064">
    <property type="entry name" value="NAD_Glu_DH_ACT3"/>
</dbReference>
<proteinExistence type="predicted"/>
<sequence length="1736" mass="187865">MRHTVDATPTVRIGPREVIAMGLGESGADAAVGGDLDGVVEALTARYRQTHTGIGVPGRLDSEMARHHVRLGLTRAAGEALVSLRLLPGANDGREESGEHPAGAVLQVITDDAPFLVESLIALLGSTGIAVDHIVHPILRVRRDGDGRLVAIEGDATMREDRGAASGAHTHGPTQGGADDGGRVESWIHLELAGLPSDLRRDVEHRVRALLADIGWVVEDTTAMHDIMGAVADDVEHGRGTGTADEATGRECAELLRWMSSGHLALLGYRRYAVGSHAAPAADAPDGAGPDTVGPTAVQTAVPGSGLGVFHSGEFTDARLRVVTGTGNAVAAPDDAAAAQLLTLTQGQSSTIAMHVLHPFYVGVRVYDDGGPLRGEHRFLGVFTMSAMHQSVFDIPVLGRRARSVLDRSGYAVDSFNGQSIVEIIESYPRTEMFATSTARLLHVVDEVLDLGVRRGVRLFLRGDRNGRFISALVYLPRDRYTTTTRLAMRDVLLEALGGTDADYSARITESALAMVHYTIQAPAAWGEPGAGVDLDVSARRVLEIQERLAELTRSWDDALMEKSGETAAGRALVRRYARAFPDSYKEDFTAADAAEDVDVLQSLEPGAMHAAWRRDPRRRAGQWRLMIYLTRRGISLSRIVPVLQSLGVDVIFERPYPLVRPDGVRCWVYSFGIVLVEDLKTRGDITPEGEVGRRFLEAFEAVWKERAETDRFDELVMRAGIGWREAVMLRAYGRYLRQARFSYSLEHIQEVLCDNPEVVRSLVELFRARFTPGPGQDGGGGVYGDDQGGDDQGGDDQGGGDQGGGDQHRADSARRDRSEQIAAAVSGELDRILSIDTDRVLRAFLHLIAGTVRTNFYLLDEQGVPREALSFKLAAQEIPELPRPRPMYEVYVYSPRVAGVHLRYGAVARGGLRWSDRREDFRTEVLGLVKAQAVKNAVIVPLGAKGGFVVKRPPAATGDAAADRDALRAEGIACYTAFIGGLLDVTDNLDTETGRAVSPRRVVRHDGDDTYLVVAADKGTASFSDIANGVAADYGYWLGDAFASGGSSGYDHKAMGITARGAWESVRRHFRESGVDTQAQDFTAVGVGDMSGDVFGNGMLCSEHIRLVAAFDHRHIFVDPHPSAAAGFAERRRLYALPRSSWADYDTSLISAGGGVWPRASKAIPVSPQMRAALGLADDVAEVSAPELVRAVLLAPVDLLWNGGIGTYVKARAETDADVGDKANDAVRVDGADLRVRVVGEGGNLGMTQHGRIEYAQIGGPDGAGGAINTDAIDNSAGVDSSDHEVNIKILLQHAIAAGRLRGGDRDALLASMTDDVASMVLADNVSQNRVLGADRRQATAMLRVYQRMVDWLETHAGMDRAIEGLPGPDEFDRREEAGEGLTSPELSVLLAYVKLAMKREMLAGSLPESAVLARRLPGYFPAVLRERFAHDIADHPLRREIIATVVANDVVDRAGITFMFRLGELAGAGVGDAVRAFITVERVFGLQQLWERIDAADVSARTADHLTLVTRRLADRASRWLLANRPQPLQVAAEIRRFEQQIETLTPLVPQVVGGAARTRYEARAAELAQAGTPPELARDVAGQLDRFALLDVCTTAEVLECDAEEVARVYFALAERLRMDDFQVAVSELARGDRWHALARLTLREDLYSAMRMLTEDVLRGGEPGEDPPTMIREWESGNTSRIGRARMMLDEIAERGRPDLASLSVAARQFRSMVGVSTVRPDPPRSSGTSNG</sequence>
<dbReference type="Pfam" id="PF21077">
    <property type="entry name" value="GDH_ACT3"/>
    <property type="match status" value="1"/>
</dbReference>
<evidence type="ECO:0000259" key="5">
    <source>
        <dbReference type="Pfam" id="PF21076"/>
    </source>
</evidence>
<dbReference type="Pfam" id="PF21074">
    <property type="entry name" value="GDH_C"/>
    <property type="match status" value="1"/>
</dbReference>
<dbReference type="InterPro" id="IPR024727">
    <property type="entry name" value="NAD_Glu_DH_N_ACT1"/>
</dbReference>
<feature type="domain" description="NAD-specific glutamate dehydrogenase C-terminal" evidence="3">
    <location>
        <begin position="1380"/>
        <end position="1715"/>
    </location>
</feature>
<feature type="domain" description="NAD-glutamate dehydrogenase N-terminal ACT1" evidence="4">
    <location>
        <begin position="65"/>
        <end position="198"/>
    </location>
</feature>
<evidence type="ECO:0000259" key="4">
    <source>
        <dbReference type="Pfam" id="PF21075"/>
    </source>
</evidence>
<keyword evidence="8" id="KW-1185">Reference proteome</keyword>
<dbReference type="Pfam" id="PF21079">
    <property type="entry name" value="GDH_HM2"/>
    <property type="match status" value="1"/>
</dbReference>
<dbReference type="InterPro" id="IPR049056">
    <property type="entry name" value="NAD_Glu_DH_HM3"/>
</dbReference>
<evidence type="ECO:0000259" key="6">
    <source>
        <dbReference type="Pfam" id="PF21077"/>
    </source>
</evidence>
<dbReference type="InterPro" id="IPR007780">
    <property type="entry name" value="NAD_Glu_DH_bac"/>
</dbReference>
<dbReference type="Pfam" id="PF21076">
    <property type="entry name" value="GDH_ACT2"/>
    <property type="match status" value="1"/>
</dbReference>
<dbReference type="InterPro" id="IPR048381">
    <property type="entry name" value="GDH_C"/>
</dbReference>
<feature type="compositionally biased region" description="Basic and acidic residues" evidence="1">
    <location>
        <begin position="807"/>
        <end position="820"/>
    </location>
</feature>
<feature type="domain" description="NAD-glutamate dehydrogenase catalytic" evidence="2">
    <location>
        <begin position="827"/>
        <end position="1334"/>
    </location>
</feature>
<evidence type="ECO:0000259" key="3">
    <source>
        <dbReference type="Pfam" id="PF21074"/>
    </source>
</evidence>
<dbReference type="InterPro" id="IPR036291">
    <property type="entry name" value="NAD(P)-bd_dom_sf"/>
</dbReference>
<organism evidence="7 8">
    <name type="scientific">Tomitella cavernea</name>
    <dbReference type="NCBI Taxonomy" id="1387982"/>
    <lineage>
        <taxon>Bacteria</taxon>
        <taxon>Bacillati</taxon>
        <taxon>Actinomycetota</taxon>
        <taxon>Actinomycetes</taxon>
        <taxon>Mycobacteriales</taxon>
        <taxon>Tomitella</taxon>
    </lineage>
</organism>